<accession>A0A0M4E4E0</accession>
<sequence length="99" mass="11293">MEQWNNVELTSINKKSYTLNHEYDGAQKQAKANSTTTTSEATPNTNGNDAVLEPGSDIKPNLKLEDVEPLVRRLYGITISEVKELLAYDDRNYFIKEDW</sequence>
<dbReference type="OMA" id="HEYDGAQ"/>
<feature type="compositionally biased region" description="Low complexity" evidence="1">
    <location>
        <begin position="32"/>
        <end position="46"/>
    </location>
</feature>
<dbReference type="EMBL" id="CP012523">
    <property type="protein sequence ID" value="ALC38708.1"/>
    <property type="molecule type" value="Genomic_DNA"/>
</dbReference>
<feature type="region of interest" description="Disordered" evidence="1">
    <location>
        <begin position="23"/>
        <end position="58"/>
    </location>
</feature>
<organism evidence="2 3">
    <name type="scientific">Drosophila busckii</name>
    <name type="common">Fruit fly</name>
    <dbReference type="NCBI Taxonomy" id="30019"/>
    <lineage>
        <taxon>Eukaryota</taxon>
        <taxon>Metazoa</taxon>
        <taxon>Ecdysozoa</taxon>
        <taxon>Arthropoda</taxon>
        <taxon>Hexapoda</taxon>
        <taxon>Insecta</taxon>
        <taxon>Pterygota</taxon>
        <taxon>Neoptera</taxon>
        <taxon>Endopterygota</taxon>
        <taxon>Diptera</taxon>
        <taxon>Brachycera</taxon>
        <taxon>Muscomorpha</taxon>
        <taxon>Ephydroidea</taxon>
        <taxon>Drosophilidae</taxon>
        <taxon>Drosophila</taxon>
    </lineage>
</organism>
<proteinExistence type="predicted"/>
<gene>
    <name evidence="2" type="ORF">Dbus_chr2Lg793</name>
</gene>
<evidence type="ECO:0000313" key="3">
    <source>
        <dbReference type="Proteomes" id="UP000494163"/>
    </source>
</evidence>
<name>A0A0M4E4E0_DROBS</name>
<evidence type="ECO:0000313" key="2">
    <source>
        <dbReference type="EMBL" id="ALC38708.1"/>
    </source>
</evidence>
<evidence type="ECO:0000256" key="1">
    <source>
        <dbReference type="SAM" id="MobiDB-lite"/>
    </source>
</evidence>
<protein>
    <submittedName>
        <fullName evidence="2">CG31751</fullName>
    </submittedName>
</protein>
<reference evidence="2 3" key="1">
    <citation type="submission" date="2015-08" db="EMBL/GenBank/DDBJ databases">
        <title>Ancestral chromatin configuration constrains chromatin evolution on differentiating sex chromosomes in Drosophila.</title>
        <authorList>
            <person name="Zhou Q."/>
            <person name="Bachtrog D."/>
        </authorList>
    </citation>
    <scope>NUCLEOTIDE SEQUENCE [LARGE SCALE GENOMIC DNA]</scope>
    <source>
        <tissue evidence="2">Whole larvae</tissue>
    </source>
</reference>
<keyword evidence="3" id="KW-1185">Reference proteome</keyword>
<dbReference type="OrthoDB" id="9973935at2759"/>
<dbReference type="Proteomes" id="UP000494163">
    <property type="component" value="Chromosome 2L"/>
</dbReference>
<dbReference type="AlphaFoldDB" id="A0A0M4E4E0"/>